<sequence length="94" mass="9409">MQFAAGVGLGGANVLSVTIRQLLIPRTSLARSNGAYRAFTFGVLPVGAALGGVLGSTFGTTAAVVVGTVGMALSALPMFVREVRTLDTPVTTAA</sequence>
<feature type="transmembrane region" description="Helical" evidence="1">
    <location>
        <begin position="60"/>
        <end position="80"/>
    </location>
</feature>
<dbReference type="EMBL" id="JAASRO010000001">
    <property type="protein sequence ID" value="NIK57759.1"/>
    <property type="molecule type" value="Genomic_DNA"/>
</dbReference>
<keyword evidence="1" id="KW-1133">Transmembrane helix</keyword>
<gene>
    <name evidence="2" type="ORF">BJY22_003476</name>
</gene>
<evidence type="ECO:0000256" key="1">
    <source>
        <dbReference type="SAM" id="Phobius"/>
    </source>
</evidence>
<dbReference type="AlphaFoldDB" id="A0A7X5VAQ4"/>
<keyword evidence="3" id="KW-1185">Reference proteome</keyword>
<keyword evidence="1" id="KW-0472">Membrane</keyword>
<accession>A0A7X5VAQ4</accession>
<dbReference type="InterPro" id="IPR036259">
    <property type="entry name" value="MFS_trans_sf"/>
</dbReference>
<reference evidence="2 3" key="1">
    <citation type="submission" date="2020-03" db="EMBL/GenBank/DDBJ databases">
        <title>Sequencing the genomes of 1000 actinobacteria strains.</title>
        <authorList>
            <person name="Klenk H.-P."/>
        </authorList>
    </citation>
    <scope>NUCLEOTIDE SEQUENCE [LARGE SCALE GENOMIC DNA]</scope>
    <source>
        <strain evidence="2 3">DSM 45490</strain>
    </source>
</reference>
<feature type="transmembrane region" description="Helical" evidence="1">
    <location>
        <begin position="6"/>
        <end position="23"/>
    </location>
</feature>
<dbReference type="RefSeq" id="WP_167208073.1">
    <property type="nucleotide sequence ID" value="NZ_JAASRO010000001.1"/>
</dbReference>
<organism evidence="2 3">
    <name type="scientific">Kribbella shirazensis</name>
    <dbReference type="NCBI Taxonomy" id="1105143"/>
    <lineage>
        <taxon>Bacteria</taxon>
        <taxon>Bacillati</taxon>
        <taxon>Actinomycetota</taxon>
        <taxon>Actinomycetes</taxon>
        <taxon>Propionibacteriales</taxon>
        <taxon>Kribbellaceae</taxon>
        <taxon>Kribbella</taxon>
    </lineage>
</organism>
<protein>
    <recommendedName>
        <fullName evidence="4">MFS transporter</fullName>
    </recommendedName>
</protein>
<comment type="caution">
    <text evidence="2">The sequence shown here is derived from an EMBL/GenBank/DDBJ whole genome shotgun (WGS) entry which is preliminary data.</text>
</comment>
<evidence type="ECO:0000313" key="3">
    <source>
        <dbReference type="Proteomes" id="UP000555407"/>
    </source>
</evidence>
<dbReference type="Proteomes" id="UP000555407">
    <property type="component" value="Unassembled WGS sequence"/>
</dbReference>
<name>A0A7X5VAQ4_9ACTN</name>
<proteinExistence type="predicted"/>
<keyword evidence="1" id="KW-0812">Transmembrane</keyword>
<evidence type="ECO:0008006" key="4">
    <source>
        <dbReference type="Google" id="ProtNLM"/>
    </source>
</evidence>
<evidence type="ECO:0000313" key="2">
    <source>
        <dbReference type="EMBL" id="NIK57759.1"/>
    </source>
</evidence>
<feature type="transmembrane region" description="Helical" evidence="1">
    <location>
        <begin position="35"/>
        <end position="54"/>
    </location>
</feature>
<dbReference type="SUPFAM" id="SSF103473">
    <property type="entry name" value="MFS general substrate transporter"/>
    <property type="match status" value="1"/>
</dbReference>